<dbReference type="PANTHER" id="PTHR12087:SF0">
    <property type="entry name" value="ORIGIN RECOGNITION COMPLEX SUBUNIT 4"/>
    <property type="match status" value="1"/>
</dbReference>
<evidence type="ECO:0000259" key="8">
    <source>
        <dbReference type="SMART" id="SM00382"/>
    </source>
</evidence>
<comment type="similarity">
    <text evidence="2">Belongs to the ORC4 family.</text>
</comment>
<sequence length="712" mass="77872">MVTVVEGGNLVEGGIDTGSLHRPTKNKRKKSKGYVWHDEADELGRERELEDEGGRKEPDGVSTEGGVDAGSQSGKLGMRTRRSRAGEDEASKDETMKTPVLRRKRKQQTDLNGTLNGDAIGTSAGRRRKLNRFAQKAEYTNGEAMTMSVSQQPKHHRKRHAESKPVTVEQAEEQDGASDSTGSSLRRESPNELAPGSLDEGFRREKVALTRMDKQKKVGNAAPAIIDQDSPFVKNGKDSALQKTPQCNAQDPLAEHAIMLQDMLEKDSEALIKLKTHILSGLTGERRPPLVNLEPEHQKVHQLIEQTILAGEGNSMLIIGSRGTGKTTLVETVISELAFDHKDEFHVVRLNGFIHTDDKLALREIWRQLGREMEVENDDLNGRSNYADTLTSLLALLAHPVDEEDEGEAATARSVIFILDEFDLFASHPRQTLLYNLFDVAQSRNAPIAVLGLTTKINVVESLEKRVKSRFGQRYVHLSLPKSFAAFQDLCLAAVSYNPSTHDLLQSSKTDLHHLSKTWNAYITTLFSTPSIQHFLLTLYTISKSLPTFLTASLLPIATLTPATLPTPTSFTPPSTLLPPESKLTLLPSLSTLSLSLLIAAARLSIILSTEITTFDMVYEEYVTLASKSKMQSSAAGKMAQGGTRDWSVGGAKGAWEGLVEAELVVTDGGGRGGGREGVWRVDVGLEEVGGWVEQGVGCGGMGVLAKWCREI</sequence>
<dbReference type="Proteomes" id="UP001590950">
    <property type="component" value="Unassembled WGS sequence"/>
</dbReference>
<evidence type="ECO:0000313" key="10">
    <source>
        <dbReference type="Proteomes" id="UP001590950"/>
    </source>
</evidence>
<feature type="compositionally biased region" description="Basic and acidic residues" evidence="7">
    <location>
        <begin position="35"/>
        <end position="59"/>
    </location>
</feature>
<feature type="compositionally biased region" description="Basic and acidic residues" evidence="7">
    <location>
        <begin position="84"/>
        <end position="96"/>
    </location>
</feature>
<name>A0ABR4A442_9LECA</name>
<dbReference type="SUPFAM" id="SSF52540">
    <property type="entry name" value="P-loop containing nucleoside triphosphate hydrolases"/>
    <property type="match status" value="1"/>
</dbReference>
<dbReference type="EMBL" id="JBEFKJ010000021">
    <property type="protein sequence ID" value="KAL2040453.1"/>
    <property type="molecule type" value="Genomic_DNA"/>
</dbReference>
<gene>
    <name evidence="9" type="ORF">N7G274_006896</name>
</gene>
<keyword evidence="4" id="KW-0235">DNA replication</keyword>
<feature type="domain" description="AAA+ ATPase" evidence="8">
    <location>
        <begin position="312"/>
        <end position="481"/>
    </location>
</feature>
<proteinExistence type="inferred from homology"/>
<dbReference type="InterPro" id="IPR003593">
    <property type="entry name" value="AAA+_ATPase"/>
</dbReference>
<evidence type="ECO:0000256" key="6">
    <source>
        <dbReference type="ARBA" id="ARBA00023242"/>
    </source>
</evidence>
<feature type="compositionally biased region" description="Basic residues" evidence="7">
    <location>
        <begin position="22"/>
        <end position="32"/>
    </location>
</feature>
<dbReference type="Pfam" id="PF13191">
    <property type="entry name" value="AAA_16"/>
    <property type="match status" value="1"/>
</dbReference>
<organism evidence="9 10">
    <name type="scientific">Stereocaulon virgatum</name>
    <dbReference type="NCBI Taxonomy" id="373712"/>
    <lineage>
        <taxon>Eukaryota</taxon>
        <taxon>Fungi</taxon>
        <taxon>Dikarya</taxon>
        <taxon>Ascomycota</taxon>
        <taxon>Pezizomycotina</taxon>
        <taxon>Lecanoromycetes</taxon>
        <taxon>OSLEUM clade</taxon>
        <taxon>Lecanoromycetidae</taxon>
        <taxon>Lecanorales</taxon>
        <taxon>Lecanorineae</taxon>
        <taxon>Stereocaulaceae</taxon>
        <taxon>Stereocaulon</taxon>
    </lineage>
</organism>
<keyword evidence="6" id="KW-0539">Nucleus</keyword>
<dbReference type="InterPro" id="IPR027417">
    <property type="entry name" value="P-loop_NTPase"/>
</dbReference>
<evidence type="ECO:0000256" key="4">
    <source>
        <dbReference type="ARBA" id="ARBA00022705"/>
    </source>
</evidence>
<dbReference type="SMART" id="SM00382">
    <property type="entry name" value="AAA"/>
    <property type="match status" value="1"/>
</dbReference>
<evidence type="ECO:0000256" key="3">
    <source>
        <dbReference type="ARBA" id="ARBA00019083"/>
    </source>
</evidence>
<evidence type="ECO:0000313" key="9">
    <source>
        <dbReference type="EMBL" id="KAL2040453.1"/>
    </source>
</evidence>
<comment type="caution">
    <text evidence="9">The sequence shown here is derived from an EMBL/GenBank/DDBJ whole genome shotgun (WGS) entry which is preliminary data.</text>
</comment>
<dbReference type="PANTHER" id="PTHR12087">
    <property type="entry name" value="ORIGIN RECOGNITION COMPLEX SUBUNIT 4"/>
    <property type="match status" value="1"/>
</dbReference>
<dbReference type="Gene3D" id="3.40.50.300">
    <property type="entry name" value="P-loop containing nucleotide triphosphate hydrolases"/>
    <property type="match status" value="1"/>
</dbReference>
<reference evidence="9 10" key="1">
    <citation type="submission" date="2024-09" db="EMBL/GenBank/DDBJ databases">
        <title>Rethinking Asexuality: The Enigmatic Case of Functional Sexual Genes in Lepraria (Stereocaulaceae).</title>
        <authorList>
            <person name="Doellman M."/>
            <person name="Sun Y."/>
            <person name="Barcenas-Pena A."/>
            <person name="Lumbsch H.T."/>
            <person name="Grewe F."/>
        </authorList>
    </citation>
    <scope>NUCLEOTIDE SEQUENCE [LARGE SCALE GENOMIC DNA]</scope>
    <source>
        <strain evidence="9 10">Mercado 3170</strain>
    </source>
</reference>
<comment type="subcellular location">
    <subcellularLocation>
        <location evidence="1">Nucleus</location>
    </subcellularLocation>
</comment>
<keyword evidence="10" id="KW-1185">Reference proteome</keyword>
<dbReference type="Pfam" id="PF14629">
    <property type="entry name" value="ORC4_C"/>
    <property type="match status" value="1"/>
</dbReference>
<accession>A0ABR4A442</accession>
<protein>
    <recommendedName>
        <fullName evidence="3">Origin recognition complex subunit 4</fullName>
    </recommendedName>
</protein>
<dbReference type="InterPro" id="IPR032705">
    <property type="entry name" value="ORC4_C"/>
</dbReference>
<dbReference type="InterPro" id="IPR041664">
    <property type="entry name" value="AAA_16"/>
</dbReference>
<evidence type="ECO:0000256" key="7">
    <source>
        <dbReference type="SAM" id="MobiDB-lite"/>
    </source>
</evidence>
<feature type="region of interest" description="Disordered" evidence="7">
    <location>
        <begin position="1"/>
        <end position="202"/>
    </location>
</feature>
<dbReference type="CDD" id="cd00009">
    <property type="entry name" value="AAA"/>
    <property type="match status" value="1"/>
</dbReference>
<evidence type="ECO:0000256" key="1">
    <source>
        <dbReference type="ARBA" id="ARBA00004123"/>
    </source>
</evidence>
<evidence type="ECO:0000256" key="5">
    <source>
        <dbReference type="ARBA" id="ARBA00023125"/>
    </source>
</evidence>
<keyword evidence="5" id="KW-0238">DNA-binding</keyword>
<evidence type="ECO:0000256" key="2">
    <source>
        <dbReference type="ARBA" id="ARBA00005334"/>
    </source>
</evidence>
<dbReference type="InterPro" id="IPR016527">
    <property type="entry name" value="ORC4"/>
</dbReference>